<protein>
    <submittedName>
        <fullName evidence="2">Uncharacterized protein</fullName>
    </submittedName>
</protein>
<sequence length="75" mass="8168">MGRSKDMTHPPPRLLLTGSYQEPQTHTASGIDWKGHAPSHSLPMKPPGFTHATGAHCCCCLATERLAFKSALRSR</sequence>
<dbReference type="EMBL" id="JANPWB010000007">
    <property type="protein sequence ID" value="KAJ1169092.1"/>
    <property type="molecule type" value="Genomic_DNA"/>
</dbReference>
<comment type="caution">
    <text evidence="2">The sequence shown here is derived from an EMBL/GenBank/DDBJ whole genome shotgun (WGS) entry which is preliminary data.</text>
</comment>
<evidence type="ECO:0000313" key="2">
    <source>
        <dbReference type="EMBL" id="KAJ1169092.1"/>
    </source>
</evidence>
<feature type="region of interest" description="Disordered" evidence="1">
    <location>
        <begin position="1"/>
        <end position="46"/>
    </location>
</feature>
<reference evidence="2" key="1">
    <citation type="journal article" date="2022" name="bioRxiv">
        <title>Sequencing and chromosome-scale assembly of the giantPleurodeles waltlgenome.</title>
        <authorList>
            <person name="Brown T."/>
            <person name="Elewa A."/>
            <person name="Iarovenko S."/>
            <person name="Subramanian E."/>
            <person name="Araus A.J."/>
            <person name="Petzold A."/>
            <person name="Susuki M."/>
            <person name="Suzuki K.-i.T."/>
            <person name="Hayashi T."/>
            <person name="Toyoda A."/>
            <person name="Oliveira C."/>
            <person name="Osipova E."/>
            <person name="Leigh N.D."/>
            <person name="Simon A."/>
            <person name="Yun M.H."/>
        </authorList>
    </citation>
    <scope>NUCLEOTIDE SEQUENCE</scope>
    <source>
        <strain evidence="2">20211129_DDA</strain>
        <tissue evidence="2">Liver</tissue>
    </source>
</reference>
<keyword evidence="3" id="KW-1185">Reference proteome</keyword>
<dbReference type="AlphaFoldDB" id="A0AAV7SY81"/>
<evidence type="ECO:0000313" key="3">
    <source>
        <dbReference type="Proteomes" id="UP001066276"/>
    </source>
</evidence>
<name>A0AAV7SY81_PLEWA</name>
<evidence type="ECO:0000256" key="1">
    <source>
        <dbReference type="SAM" id="MobiDB-lite"/>
    </source>
</evidence>
<dbReference type="Proteomes" id="UP001066276">
    <property type="component" value="Chromosome 4_1"/>
</dbReference>
<organism evidence="2 3">
    <name type="scientific">Pleurodeles waltl</name>
    <name type="common">Iberian ribbed newt</name>
    <dbReference type="NCBI Taxonomy" id="8319"/>
    <lineage>
        <taxon>Eukaryota</taxon>
        <taxon>Metazoa</taxon>
        <taxon>Chordata</taxon>
        <taxon>Craniata</taxon>
        <taxon>Vertebrata</taxon>
        <taxon>Euteleostomi</taxon>
        <taxon>Amphibia</taxon>
        <taxon>Batrachia</taxon>
        <taxon>Caudata</taxon>
        <taxon>Salamandroidea</taxon>
        <taxon>Salamandridae</taxon>
        <taxon>Pleurodelinae</taxon>
        <taxon>Pleurodeles</taxon>
    </lineage>
</organism>
<feature type="compositionally biased region" description="Polar residues" evidence="1">
    <location>
        <begin position="18"/>
        <end position="28"/>
    </location>
</feature>
<accession>A0AAV7SY81</accession>
<proteinExistence type="predicted"/>
<gene>
    <name evidence="2" type="ORF">NDU88_000998</name>
</gene>